<dbReference type="GO" id="GO:0030527">
    <property type="term" value="F:structural constituent of chromatin"/>
    <property type="evidence" value="ECO:0007669"/>
    <property type="project" value="InterPro"/>
</dbReference>
<name>G7JVE9_MEDTR</name>
<dbReference type="PaxDb" id="3880-AES92308"/>
<dbReference type="EnsemblPlants" id="AES92308">
    <property type="protein sequence ID" value="AES92308"/>
    <property type="gene ID" value="MTR_4g128040"/>
</dbReference>
<sequence>MTKTDLPSYQRPQTSQSSILKTDLRFHSNVVSALQKVVEAYLVGLFEDTNLCTIHVAGKELFSNGGKELSVPRLNATVRVYLS</sequence>
<reference evidence="4 6" key="1">
    <citation type="journal article" date="2011" name="Nature">
        <title>The Medicago genome provides insight into the evolution of rhizobial symbioses.</title>
        <authorList>
            <person name="Young N.D."/>
            <person name="Debelle F."/>
            <person name="Oldroyd G.E."/>
            <person name="Geurts R."/>
            <person name="Cannon S.B."/>
            <person name="Udvardi M.K."/>
            <person name="Benedito V.A."/>
            <person name="Mayer K.F."/>
            <person name="Gouzy J."/>
            <person name="Schoof H."/>
            <person name="Van de Peer Y."/>
            <person name="Proost S."/>
            <person name="Cook D.R."/>
            <person name="Meyers B.C."/>
            <person name="Spannagl M."/>
            <person name="Cheung F."/>
            <person name="De Mita S."/>
            <person name="Krishnakumar V."/>
            <person name="Gundlach H."/>
            <person name="Zhou S."/>
            <person name="Mudge J."/>
            <person name="Bharti A.K."/>
            <person name="Murray J.D."/>
            <person name="Naoumkina M.A."/>
            <person name="Rosen B."/>
            <person name="Silverstein K.A."/>
            <person name="Tang H."/>
            <person name="Rombauts S."/>
            <person name="Zhao P.X."/>
            <person name="Zhou P."/>
            <person name="Barbe V."/>
            <person name="Bardou P."/>
            <person name="Bechner M."/>
            <person name="Bellec A."/>
            <person name="Berger A."/>
            <person name="Berges H."/>
            <person name="Bidwell S."/>
            <person name="Bisseling T."/>
            <person name="Choisne N."/>
            <person name="Couloux A."/>
            <person name="Denny R."/>
            <person name="Deshpande S."/>
            <person name="Dai X."/>
            <person name="Doyle J.J."/>
            <person name="Dudez A.M."/>
            <person name="Farmer A.D."/>
            <person name="Fouteau S."/>
            <person name="Franken C."/>
            <person name="Gibelin C."/>
            <person name="Gish J."/>
            <person name="Goldstein S."/>
            <person name="Gonzalez A.J."/>
            <person name="Green P.J."/>
            <person name="Hallab A."/>
            <person name="Hartog M."/>
            <person name="Hua A."/>
            <person name="Humphray S.J."/>
            <person name="Jeong D.H."/>
            <person name="Jing Y."/>
            <person name="Jocker A."/>
            <person name="Kenton S.M."/>
            <person name="Kim D.J."/>
            <person name="Klee K."/>
            <person name="Lai H."/>
            <person name="Lang C."/>
            <person name="Lin S."/>
            <person name="Macmil S.L."/>
            <person name="Magdelenat G."/>
            <person name="Matthews L."/>
            <person name="McCorrison J."/>
            <person name="Monaghan E.L."/>
            <person name="Mun J.H."/>
            <person name="Najar F.Z."/>
            <person name="Nicholson C."/>
            <person name="Noirot C."/>
            <person name="O'Bleness M."/>
            <person name="Paule C.R."/>
            <person name="Poulain J."/>
            <person name="Prion F."/>
            <person name="Qin B."/>
            <person name="Qu C."/>
            <person name="Retzel E.F."/>
            <person name="Riddle C."/>
            <person name="Sallet E."/>
            <person name="Samain S."/>
            <person name="Samson N."/>
            <person name="Sanders I."/>
            <person name="Saurat O."/>
            <person name="Scarpelli C."/>
            <person name="Schiex T."/>
            <person name="Segurens B."/>
            <person name="Severin A.J."/>
            <person name="Sherrier D.J."/>
            <person name="Shi R."/>
            <person name="Sims S."/>
            <person name="Singer S.R."/>
            <person name="Sinharoy S."/>
            <person name="Sterck L."/>
            <person name="Viollet A."/>
            <person name="Wang B.B."/>
            <person name="Wang K."/>
            <person name="Wang M."/>
            <person name="Wang X."/>
            <person name="Warfsmann J."/>
            <person name="Weissenbach J."/>
            <person name="White D.D."/>
            <person name="White J.D."/>
            <person name="Wiley G.B."/>
            <person name="Wincker P."/>
            <person name="Xing Y."/>
            <person name="Yang L."/>
            <person name="Yao Z."/>
            <person name="Ying F."/>
            <person name="Zhai J."/>
            <person name="Zhou L."/>
            <person name="Zuber A."/>
            <person name="Denarie J."/>
            <person name="Dixon R.A."/>
            <person name="May G.D."/>
            <person name="Schwartz D.C."/>
            <person name="Rogers J."/>
            <person name="Quetier F."/>
            <person name="Town C.D."/>
            <person name="Roe B.A."/>
        </authorList>
    </citation>
    <scope>NUCLEOTIDE SEQUENCE [LARGE SCALE GENOMIC DNA]</scope>
    <source>
        <strain evidence="4">A17</strain>
        <strain evidence="5 6">cv. Jemalong A17</strain>
    </source>
</reference>
<evidence type="ECO:0000313" key="6">
    <source>
        <dbReference type="Proteomes" id="UP000002051"/>
    </source>
</evidence>
<dbReference type="InterPro" id="IPR009072">
    <property type="entry name" value="Histone-fold"/>
</dbReference>
<dbReference type="SUPFAM" id="SSF47113">
    <property type="entry name" value="Histone-fold"/>
    <property type="match status" value="1"/>
</dbReference>
<dbReference type="PANTHER" id="PTHR11426">
    <property type="entry name" value="HISTONE H3"/>
    <property type="match status" value="1"/>
</dbReference>
<gene>
    <name evidence="4" type="ordered locus">MTR_4g128040</name>
</gene>
<evidence type="ECO:0000259" key="3">
    <source>
        <dbReference type="Pfam" id="PF00125"/>
    </source>
</evidence>
<evidence type="ECO:0000313" key="4">
    <source>
        <dbReference type="EMBL" id="AES92308.1"/>
    </source>
</evidence>
<keyword evidence="6" id="KW-1185">Reference proteome</keyword>
<dbReference type="Gene3D" id="1.10.20.10">
    <property type="entry name" value="Histone, subunit A"/>
    <property type="match status" value="1"/>
</dbReference>
<dbReference type="InterPro" id="IPR000164">
    <property type="entry name" value="Histone_H3/CENP-A"/>
</dbReference>
<dbReference type="HOGENOM" id="CLU_187136_0_0_1"/>
<evidence type="ECO:0000313" key="5">
    <source>
        <dbReference type="EnsemblPlants" id="AES92308"/>
    </source>
</evidence>
<keyword evidence="2" id="KW-0007">Acetylation</keyword>
<evidence type="ECO:0000256" key="1">
    <source>
        <dbReference type="ARBA" id="ARBA00010343"/>
    </source>
</evidence>
<dbReference type="GO" id="GO:0005634">
    <property type="term" value="C:nucleus"/>
    <property type="evidence" value="ECO:0000318"/>
    <property type="project" value="GO_Central"/>
</dbReference>
<dbReference type="STRING" id="3880.G7JVE9"/>
<dbReference type="GO" id="GO:0046982">
    <property type="term" value="F:protein heterodimerization activity"/>
    <property type="evidence" value="ECO:0007669"/>
    <property type="project" value="InterPro"/>
</dbReference>
<protein>
    <submittedName>
        <fullName evidence="4">Core histone H2A/H2B/H3/H4</fullName>
    </submittedName>
</protein>
<dbReference type="GO" id="GO:0003677">
    <property type="term" value="F:DNA binding"/>
    <property type="evidence" value="ECO:0007669"/>
    <property type="project" value="InterPro"/>
</dbReference>
<dbReference type="AlphaFoldDB" id="G7JVE9"/>
<accession>G7JVE9</accession>
<feature type="domain" description="Core Histone H2A/H2B/H3" evidence="3">
    <location>
        <begin position="21"/>
        <end position="55"/>
    </location>
</feature>
<comment type="similarity">
    <text evidence="1">Belongs to the histone H3 family.</text>
</comment>
<dbReference type="PRINTS" id="PR00622">
    <property type="entry name" value="HISTONEH3"/>
</dbReference>
<dbReference type="Pfam" id="PF00125">
    <property type="entry name" value="Histone"/>
    <property type="match status" value="1"/>
</dbReference>
<dbReference type="EMBL" id="CM001220">
    <property type="protein sequence ID" value="AES92308.1"/>
    <property type="molecule type" value="Genomic_DNA"/>
</dbReference>
<dbReference type="eggNOG" id="KOG1745">
    <property type="taxonomic scope" value="Eukaryota"/>
</dbReference>
<dbReference type="Proteomes" id="UP000002051">
    <property type="component" value="Chromosome 4"/>
</dbReference>
<dbReference type="InterPro" id="IPR007125">
    <property type="entry name" value="H2A/H2B/H3"/>
</dbReference>
<reference evidence="5" key="3">
    <citation type="submission" date="2015-04" db="UniProtKB">
        <authorList>
            <consortium name="EnsemblPlants"/>
        </authorList>
    </citation>
    <scope>IDENTIFICATION</scope>
    <source>
        <strain evidence="5">cv. Jemalong A17</strain>
    </source>
</reference>
<dbReference type="GO" id="GO:0000786">
    <property type="term" value="C:nucleosome"/>
    <property type="evidence" value="ECO:0007669"/>
    <property type="project" value="InterPro"/>
</dbReference>
<reference evidence="4 6" key="2">
    <citation type="journal article" date="2014" name="BMC Genomics">
        <title>An improved genome release (version Mt4.0) for the model legume Medicago truncatula.</title>
        <authorList>
            <person name="Tang H."/>
            <person name="Krishnakumar V."/>
            <person name="Bidwell S."/>
            <person name="Rosen B."/>
            <person name="Chan A."/>
            <person name="Zhou S."/>
            <person name="Gentzbittel L."/>
            <person name="Childs K.L."/>
            <person name="Yandell M."/>
            <person name="Gundlach H."/>
            <person name="Mayer K.F."/>
            <person name="Schwartz D.C."/>
            <person name="Town C.D."/>
        </authorList>
    </citation>
    <scope>GENOME REANNOTATION</scope>
    <source>
        <strain evidence="5 6">cv. Jemalong A17</strain>
    </source>
</reference>
<evidence type="ECO:0000256" key="2">
    <source>
        <dbReference type="ARBA" id="ARBA00022990"/>
    </source>
</evidence>
<proteinExistence type="inferred from homology"/>
<organism evidence="4 6">
    <name type="scientific">Medicago truncatula</name>
    <name type="common">Barrel medic</name>
    <name type="synonym">Medicago tribuloides</name>
    <dbReference type="NCBI Taxonomy" id="3880"/>
    <lineage>
        <taxon>Eukaryota</taxon>
        <taxon>Viridiplantae</taxon>
        <taxon>Streptophyta</taxon>
        <taxon>Embryophyta</taxon>
        <taxon>Tracheophyta</taxon>
        <taxon>Spermatophyta</taxon>
        <taxon>Magnoliopsida</taxon>
        <taxon>eudicotyledons</taxon>
        <taxon>Gunneridae</taxon>
        <taxon>Pentapetalae</taxon>
        <taxon>rosids</taxon>
        <taxon>fabids</taxon>
        <taxon>Fabales</taxon>
        <taxon>Fabaceae</taxon>
        <taxon>Papilionoideae</taxon>
        <taxon>50 kb inversion clade</taxon>
        <taxon>NPAAA clade</taxon>
        <taxon>Hologalegina</taxon>
        <taxon>IRL clade</taxon>
        <taxon>Trifolieae</taxon>
        <taxon>Medicago</taxon>
    </lineage>
</organism>